<feature type="coiled-coil region" evidence="1">
    <location>
        <begin position="70"/>
        <end position="97"/>
    </location>
</feature>
<accession>A0A2N3LCJ8</accession>
<keyword evidence="1" id="KW-0175">Coiled coil</keyword>
<reference evidence="2 3" key="1">
    <citation type="submission" date="2017-11" db="EMBL/GenBank/DDBJ databases">
        <title>Bacillus camelliae sp. nov., isolated from pu'er tea.</title>
        <authorList>
            <person name="Niu L."/>
        </authorList>
    </citation>
    <scope>NUCLEOTIDE SEQUENCE [LARGE SCALE GENOMIC DNA]</scope>
    <source>
        <strain evidence="2 3">7578-1</strain>
    </source>
</reference>
<evidence type="ECO:0000313" key="3">
    <source>
        <dbReference type="Proteomes" id="UP000233440"/>
    </source>
</evidence>
<dbReference type="Proteomes" id="UP000233440">
    <property type="component" value="Unassembled WGS sequence"/>
</dbReference>
<evidence type="ECO:0000256" key="1">
    <source>
        <dbReference type="SAM" id="Coils"/>
    </source>
</evidence>
<sequence length="104" mass="11735">MEKEMKYNTQFECMDKSCNTVTIGHNRMDGVRCPRCSGPVIPKPFKLGEKVGKDKPLKTQPITDDINEIGKTLEKQILDLEGKISDLEQSLVSLEIKKRVRGSV</sequence>
<keyword evidence="3" id="KW-1185">Reference proteome</keyword>
<name>A0A2N3LCJ8_9BACI</name>
<comment type="caution">
    <text evidence="2">The sequence shown here is derived from an EMBL/GenBank/DDBJ whole genome shotgun (WGS) entry which is preliminary data.</text>
</comment>
<gene>
    <name evidence="2" type="ORF">CWO92_24990</name>
</gene>
<dbReference type="AlphaFoldDB" id="A0A2N3LCJ8"/>
<dbReference type="EMBL" id="PIQO01000079">
    <property type="protein sequence ID" value="PKR82348.1"/>
    <property type="molecule type" value="Genomic_DNA"/>
</dbReference>
<protein>
    <submittedName>
        <fullName evidence="2">Uncharacterized protein</fullName>
    </submittedName>
</protein>
<proteinExistence type="predicted"/>
<evidence type="ECO:0000313" key="2">
    <source>
        <dbReference type="EMBL" id="PKR82348.1"/>
    </source>
</evidence>
<organism evidence="2 3">
    <name type="scientific">Heyndrickxia camelliae</name>
    <dbReference type="NCBI Taxonomy" id="1707093"/>
    <lineage>
        <taxon>Bacteria</taxon>
        <taxon>Bacillati</taxon>
        <taxon>Bacillota</taxon>
        <taxon>Bacilli</taxon>
        <taxon>Bacillales</taxon>
        <taxon>Bacillaceae</taxon>
        <taxon>Heyndrickxia</taxon>
    </lineage>
</organism>